<dbReference type="InterPro" id="IPR029063">
    <property type="entry name" value="SAM-dependent_MTases_sf"/>
</dbReference>
<dbReference type="OrthoDB" id="189743at2"/>
<dbReference type="CDD" id="cd02440">
    <property type="entry name" value="AdoMet_MTases"/>
    <property type="match status" value="1"/>
</dbReference>
<dbReference type="KEGG" id="kbs:EPA93_09715"/>
<name>A0A4V0YYH8_KTERU</name>
<dbReference type="EMBL" id="CP035758">
    <property type="protein sequence ID" value="QBD76271.1"/>
    <property type="molecule type" value="Genomic_DNA"/>
</dbReference>
<keyword evidence="2 5" id="KW-0808">Transferase</keyword>
<dbReference type="PANTHER" id="PTHR43464">
    <property type="entry name" value="METHYLTRANSFERASE"/>
    <property type="match status" value="1"/>
</dbReference>
<organism evidence="5 6">
    <name type="scientific">Ktedonosporobacter rubrisoli</name>
    <dbReference type="NCBI Taxonomy" id="2509675"/>
    <lineage>
        <taxon>Bacteria</taxon>
        <taxon>Bacillati</taxon>
        <taxon>Chloroflexota</taxon>
        <taxon>Ktedonobacteria</taxon>
        <taxon>Ktedonobacterales</taxon>
        <taxon>Ktedonosporobacteraceae</taxon>
        <taxon>Ktedonosporobacter</taxon>
    </lineage>
</organism>
<keyword evidence="3" id="KW-0949">S-adenosyl-L-methionine</keyword>
<dbReference type="GO" id="GO:0008168">
    <property type="term" value="F:methyltransferase activity"/>
    <property type="evidence" value="ECO:0007669"/>
    <property type="project" value="UniProtKB-KW"/>
</dbReference>
<feature type="domain" description="Methyltransferase" evidence="4">
    <location>
        <begin position="77"/>
        <end position="169"/>
    </location>
</feature>
<evidence type="ECO:0000313" key="5">
    <source>
        <dbReference type="EMBL" id="QBD76271.1"/>
    </source>
</evidence>
<keyword evidence="1 5" id="KW-0489">Methyltransferase</keyword>
<proteinExistence type="predicted"/>
<dbReference type="Gene3D" id="3.40.50.150">
    <property type="entry name" value="Vaccinia Virus protein VP39"/>
    <property type="match status" value="1"/>
</dbReference>
<dbReference type="PANTHER" id="PTHR43464:SF19">
    <property type="entry name" value="UBIQUINONE BIOSYNTHESIS O-METHYLTRANSFERASE, MITOCHONDRIAL"/>
    <property type="match status" value="1"/>
</dbReference>
<dbReference type="InterPro" id="IPR041698">
    <property type="entry name" value="Methyltransf_25"/>
</dbReference>
<evidence type="ECO:0000313" key="6">
    <source>
        <dbReference type="Proteomes" id="UP000290365"/>
    </source>
</evidence>
<evidence type="ECO:0000256" key="2">
    <source>
        <dbReference type="ARBA" id="ARBA00022679"/>
    </source>
</evidence>
<protein>
    <submittedName>
        <fullName evidence="5">Class I SAM-dependent methyltransferase</fullName>
    </submittedName>
</protein>
<dbReference type="AlphaFoldDB" id="A0A4V0YYH8"/>
<evidence type="ECO:0000259" key="4">
    <source>
        <dbReference type="Pfam" id="PF13649"/>
    </source>
</evidence>
<reference evidence="5 6" key="1">
    <citation type="submission" date="2019-01" db="EMBL/GenBank/DDBJ databases">
        <title>Ktedonosporobacter rubrisoli SCAWS-G2.</title>
        <authorList>
            <person name="Huang Y."/>
            <person name="Yan B."/>
        </authorList>
    </citation>
    <scope>NUCLEOTIDE SEQUENCE [LARGE SCALE GENOMIC DNA]</scope>
    <source>
        <strain evidence="5 6">SCAWS-G2</strain>
    </source>
</reference>
<evidence type="ECO:0000256" key="3">
    <source>
        <dbReference type="ARBA" id="ARBA00022691"/>
    </source>
</evidence>
<evidence type="ECO:0000256" key="1">
    <source>
        <dbReference type="ARBA" id="ARBA00022603"/>
    </source>
</evidence>
<dbReference type="GO" id="GO:0032259">
    <property type="term" value="P:methylation"/>
    <property type="evidence" value="ECO:0007669"/>
    <property type="project" value="UniProtKB-KW"/>
</dbReference>
<sequence length="227" mass="25814">MPKEKRMKMNPEEPIQRHFNSAVCRPFDTPSTWYEAVYREAGNESNKVPWARQTNQPLLLPWLELRQELAAENRRTLVVGCGLGDDAETLAHRLPHVTAFDISPRAIAWCRQRFPASRVAYQVADLLDLPEDFRQAFDLVYEALTIQSLPPNLHAGAIAAIADCVAPGGILLLMCYGRDPEEPTDGPPWHLARSELDLFLQHGLQEVCFQEHMIAGVRRFLVEYRKA</sequence>
<accession>A0A4V0YYH8</accession>
<keyword evidence="6" id="KW-1185">Reference proteome</keyword>
<dbReference type="SUPFAM" id="SSF53335">
    <property type="entry name" value="S-adenosyl-L-methionine-dependent methyltransferases"/>
    <property type="match status" value="1"/>
</dbReference>
<gene>
    <name evidence="5" type="ORF">EPA93_09715</name>
</gene>
<dbReference type="Proteomes" id="UP000290365">
    <property type="component" value="Chromosome"/>
</dbReference>
<dbReference type="Pfam" id="PF13649">
    <property type="entry name" value="Methyltransf_25"/>
    <property type="match status" value="1"/>
</dbReference>